<dbReference type="GO" id="GO:0016987">
    <property type="term" value="F:sigma factor activity"/>
    <property type="evidence" value="ECO:0007669"/>
    <property type="project" value="InterPro"/>
</dbReference>
<dbReference type="InterPro" id="IPR016032">
    <property type="entry name" value="Sig_transdc_resp-reg_C-effctor"/>
</dbReference>
<keyword evidence="1" id="KW-0812">Transmembrane</keyword>
<feature type="domain" description="HTH luxR-type" evidence="2">
    <location>
        <begin position="134"/>
        <end position="191"/>
    </location>
</feature>
<gene>
    <name evidence="3" type="ORF">K4G66_27875</name>
</gene>
<dbReference type="Pfam" id="PF08281">
    <property type="entry name" value="Sigma70_r4_2"/>
    <property type="match status" value="1"/>
</dbReference>
<evidence type="ECO:0000256" key="1">
    <source>
        <dbReference type="SAM" id="Phobius"/>
    </source>
</evidence>
<keyword evidence="1" id="KW-1133">Transmembrane helix</keyword>
<dbReference type="EMBL" id="CP120682">
    <property type="protein sequence ID" value="WKN36189.1"/>
    <property type="molecule type" value="Genomic_DNA"/>
</dbReference>
<reference evidence="3" key="2">
    <citation type="journal article" date="2024" name="Antonie Van Leeuwenhoek">
        <title>Roseihalotalea indica gen. nov., sp. nov., a halophilic Bacteroidetes from mesopelagic Southwest Indian Ocean with higher carbohydrate metabolic potential.</title>
        <authorList>
            <person name="Chen B."/>
            <person name="Zhang M."/>
            <person name="Lin D."/>
            <person name="Ye J."/>
            <person name="Tang K."/>
        </authorList>
    </citation>
    <scope>NUCLEOTIDE SEQUENCE</scope>
    <source>
        <strain evidence="3">TK19036</strain>
    </source>
</reference>
<protein>
    <submittedName>
        <fullName evidence="3">LuxR C-terminal-related transcriptional regulator</fullName>
    </submittedName>
</protein>
<name>A0AA49JFX8_9BACT</name>
<dbReference type="SUPFAM" id="SSF46894">
    <property type="entry name" value="C-terminal effector domain of the bipartite response regulators"/>
    <property type="match status" value="1"/>
</dbReference>
<dbReference type="InterPro" id="IPR036388">
    <property type="entry name" value="WH-like_DNA-bd_sf"/>
</dbReference>
<keyword evidence="1" id="KW-0472">Membrane</keyword>
<sequence>MRQTTYTLKATQIKPLFLVGIVCFCIIICFYKSASMAMNDEEMATLLSHTHDSVIKDSKNRTYVNLIIFLQAGIGLAFITVPFVITVYRNRAVLHRINRRVQWFKDRKDAAVMGREGEADRSEDQFSRQLLLTHPNLTPHDLKLCSLLRQNLSSKEIAEELNITPGSVNTARYRLRKKVDLPKDVNLIIYLNQIA</sequence>
<proteinExistence type="predicted"/>
<feature type="transmembrane region" description="Helical" evidence="1">
    <location>
        <begin position="16"/>
        <end position="34"/>
    </location>
</feature>
<evidence type="ECO:0000313" key="3">
    <source>
        <dbReference type="EMBL" id="WKN36189.1"/>
    </source>
</evidence>
<reference evidence="3" key="1">
    <citation type="journal article" date="2023" name="Comput. Struct. Biotechnol. J.">
        <title>Discovery of a novel marine Bacteroidetes with a rich repertoire of carbohydrate-active enzymes.</title>
        <authorList>
            <person name="Chen B."/>
            <person name="Liu G."/>
            <person name="Chen Q."/>
            <person name="Wang H."/>
            <person name="Liu L."/>
            <person name="Tang K."/>
        </authorList>
    </citation>
    <scope>NUCLEOTIDE SEQUENCE</scope>
    <source>
        <strain evidence="3">TK19036</strain>
    </source>
</reference>
<dbReference type="InterPro" id="IPR000792">
    <property type="entry name" value="Tscrpt_reg_LuxR_C"/>
</dbReference>
<dbReference type="AlphaFoldDB" id="A0AA49JFX8"/>
<dbReference type="Gene3D" id="1.10.10.10">
    <property type="entry name" value="Winged helix-like DNA-binding domain superfamily/Winged helix DNA-binding domain"/>
    <property type="match status" value="1"/>
</dbReference>
<evidence type="ECO:0000259" key="2">
    <source>
        <dbReference type="SMART" id="SM00421"/>
    </source>
</evidence>
<feature type="transmembrane region" description="Helical" evidence="1">
    <location>
        <begin position="66"/>
        <end position="88"/>
    </location>
</feature>
<accession>A0AA49JFX8</accession>
<dbReference type="GO" id="GO:0006352">
    <property type="term" value="P:DNA-templated transcription initiation"/>
    <property type="evidence" value="ECO:0007669"/>
    <property type="project" value="InterPro"/>
</dbReference>
<dbReference type="InterPro" id="IPR013249">
    <property type="entry name" value="RNA_pol_sigma70_r4_t2"/>
</dbReference>
<dbReference type="GO" id="GO:0003677">
    <property type="term" value="F:DNA binding"/>
    <property type="evidence" value="ECO:0007669"/>
    <property type="project" value="InterPro"/>
</dbReference>
<dbReference type="SMART" id="SM00421">
    <property type="entry name" value="HTH_LUXR"/>
    <property type="match status" value="1"/>
</dbReference>
<organism evidence="3">
    <name type="scientific">Roseihalotalea indica</name>
    <dbReference type="NCBI Taxonomy" id="2867963"/>
    <lineage>
        <taxon>Bacteria</taxon>
        <taxon>Pseudomonadati</taxon>
        <taxon>Bacteroidota</taxon>
        <taxon>Cytophagia</taxon>
        <taxon>Cytophagales</taxon>
        <taxon>Catalimonadaceae</taxon>
        <taxon>Roseihalotalea</taxon>
    </lineage>
</organism>